<accession>A0A7R9TGT2</accession>
<dbReference type="EMBL" id="HBDZ01005174">
    <property type="protein sequence ID" value="CAD8235143.1"/>
    <property type="molecule type" value="Transcribed_RNA"/>
</dbReference>
<keyword evidence="6" id="KW-1133">Transmembrane helix</keyword>
<organism evidence="10">
    <name type="scientific">Prasinoderma coloniale</name>
    <dbReference type="NCBI Taxonomy" id="156133"/>
    <lineage>
        <taxon>Eukaryota</taxon>
        <taxon>Viridiplantae</taxon>
        <taxon>Prasinodermophyta</taxon>
        <taxon>Prasinodermophyceae</taxon>
        <taxon>Prasinodermales</taxon>
        <taxon>Prasinodermaceae</taxon>
        <taxon>Prasinoderma</taxon>
    </lineage>
</organism>
<dbReference type="Pfam" id="PF00005">
    <property type="entry name" value="ABC_tran"/>
    <property type="match status" value="1"/>
</dbReference>
<evidence type="ECO:0000256" key="2">
    <source>
        <dbReference type="ARBA" id="ARBA00022448"/>
    </source>
</evidence>
<dbReference type="Gene3D" id="1.20.1560.10">
    <property type="entry name" value="ABC transporter type 1, transmembrane domain"/>
    <property type="match status" value="1"/>
</dbReference>
<evidence type="ECO:0000313" key="10">
    <source>
        <dbReference type="EMBL" id="CAD8235143.1"/>
    </source>
</evidence>
<dbReference type="SUPFAM" id="SSF52540">
    <property type="entry name" value="P-loop containing nucleoside triphosphate hydrolases"/>
    <property type="match status" value="1"/>
</dbReference>
<dbReference type="PANTHER" id="PTHR43394:SF5">
    <property type="entry name" value="ABC TRANSPORTER B FAMILY"/>
    <property type="match status" value="1"/>
</dbReference>
<evidence type="ECO:0000256" key="6">
    <source>
        <dbReference type="ARBA" id="ARBA00022989"/>
    </source>
</evidence>
<dbReference type="PROSITE" id="PS00211">
    <property type="entry name" value="ABC_TRANSPORTER_1"/>
    <property type="match status" value="1"/>
</dbReference>
<dbReference type="InterPro" id="IPR011527">
    <property type="entry name" value="ABC1_TM_dom"/>
</dbReference>
<feature type="domain" description="ABC transporter" evidence="8">
    <location>
        <begin position="279"/>
        <end position="521"/>
    </location>
</feature>
<dbReference type="InterPro" id="IPR036640">
    <property type="entry name" value="ABC1_TM_sf"/>
</dbReference>
<dbReference type="PANTHER" id="PTHR43394">
    <property type="entry name" value="ATP-DEPENDENT PERMEASE MDL1, MITOCHONDRIAL"/>
    <property type="match status" value="1"/>
</dbReference>
<dbReference type="PROSITE" id="PS50893">
    <property type="entry name" value="ABC_TRANSPORTER_2"/>
    <property type="match status" value="1"/>
</dbReference>
<gene>
    <name evidence="10" type="ORF">PCOL08062_LOCUS3970</name>
</gene>
<evidence type="ECO:0000259" key="9">
    <source>
        <dbReference type="PROSITE" id="PS50929"/>
    </source>
</evidence>
<protein>
    <recommendedName>
        <fullName evidence="11">ATP-binding cassette transporter</fullName>
    </recommendedName>
</protein>
<dbReference type="Pfam" id="PF00664">
    <property type="entry name" value="ABC_membrane"/>
    <property type="match status" value="1"/>
</dbReference>
<keyword evidence="3" id="KW-0812">Transmembrane</keyword>
<dbReference type="GO" id="GO:0015421">
    <property type="term" value="F:ABC-type oligopeptide transporter activity"/>
    <property type="evidence" value="ECO:0007669"/>
    <property type="project" value="TreeGrafter"/>
</dbReference>
<keyword evidence="2" id="KW-0813">Transport</keyword>
<evidence type="ECO:0008006" key="11">
    <source>
        <dbReference type="Google" id="ProtNLM"/>
    </source>
</evidence>
<dbReference type="GO" id="GO:0016887">
    <property type="term" value="F:ATP hydrolysis activity"/>
    <property type="evidence" value="ECO:0007669"/>
    <property type="project" value="InterPro"/>
</dbReference>
<keyword evidence="7" id="KW-0472">Membrane</keyword>
<dbReference type="GO" id="GO:0005743">
    <property type="term" value="C:mitochondrial inner membrane"/>
    <property type="evidence" value="ECO:0007669"/>
    <property type="project" value="TreeGrafter"/>
</dbReference>
<dbReference type="GO" id="GO:0005524">
    <property type="term" value="F:ATP binding"/>
    <property type="evidence" value="ECO:0007669"/>
    <property type="project" value="UniProtKB-KW"/>
</dbReference>
<dbReference type="InterPro" id="IPR003593">
    <property type="entry name" value="AAA+_ATPase"/>
</dbReference>
<dbReference type="SUPFAM" id="SSF90123">
    <property type="entry name" value="ABC transporter transmembrane region"/>
    <property type="match status" value="1"/>
</dbReference>
<proteinExistence type="predicted"/>
<dbReference type="AlphaFoldDB" id="A0A7R9TGT2"/>
<keyword evidence="5" id="KW-0067">ATP-binding</keyword>
<evidence type="ECO:0000256" key="3">
    <source>
        <dbReference type="ARBA" id="ARBA00022692"/>
    </source>
</evidence>
<evidence type="ECO:0000256" key="4">
    <source>
        <dbReference type="ARBA" id="ARBA00022741"/>
    </source>
</evidence>
<dbReference type="InterPro" id="IPR003439">
    <property type="entry name" value="ABC_transporter-like_ATP-bd"/>
</dbReference>
<dbReference type="SMART" id="SM00382">
    <property type="entry name" value="AAA"/>
    <property type="match status" value="1"/>
</dbReference>
<comment type="subcellular location">
    <subcellularLocation>
        <location evidence="1">Membrane</location>
        <topology evidence="1">Multi-pass membrane protein</topology>
    </subcellularLocation>
</comment>
<dbReference type="GO" id="GO:0090374">
    <property type="term" value="P:oligopeptide export from mitochondrion"/>
    <property type="evidence" value="ECO:0007669"/>
    <property type="project" value="TreeGrafter"/>
</dbReference>
<dbReference type="FunFam" id="3.40.50.300:FF:000836">
    <property type="entry name" value="ABC transporter B family member 25"/>
    <property type="match status" value="1"/>
</dbReference>
<dbReference type="InterPro" id="IPR039421">
    <property type="entry name" value="Type_1_exporter"/>
</dbReference>
<evidence type="ECO:0000256" key="5">
    <source>
        <dbReference type="ARBA" id="ARBA00022840"/>
    </source>
</evidence>
<feature type="domain" description="ABC transmembrane type-1" evidence="9">
    <location>
        <begin position="1"/>
        <end position="245"/>
    </location>
</feature>
<dbReference type="InterPro" id="IPR027417">
    <property type="entry name" value="P-loop_NTPase"/>
</dbReference>
<dbReference type="PROSITE" id="PS50929">
    <property type="entry name" value="ABC_TM1F"/>
    <property type="match status" value="1"/>
</dbReference>
<evidence type="ECO:0000256" key="7">
    <source>
        <dbReference type="ARBA" id="ARBA00023136"/>
    </source>
</evidence>
<dbReference type="FunFam" id="1.20.1560.10:FF:000215">
    <property type="entry name" value="ABC transporter B family member 4"/>
    <property type="match status" value="1"/>
</dbReference>
<sequence length="551" mass="58998">MVTYLAICASQGLVGGVQRLSFNVVGRRIAKDVRDALFVGIVQQDIAYFDGTTTGDLVSRLSSDVNAMVSPVQTVLGSTVSNAATLVGGLVMCFVTSWRLSMLAFTTVLPVSMVTQRYAKWSQRLNREIFSKLGEASTVANDALGNIRTVRAFSTEPAEIHKYTTKTREAMQKGVRDAVGGAGSYALNNYLDLGAMVLMLWYGGVIVMSGDGSLTAGGLITYQLYWNMLQSSFKSLQNVITSFTRAAGAAQRVLSLMDSMPDIDPDAGEPCAQPVRARLAFEGVEFAYQMRPDKPVLRGVTLDVPSGAVVALVGKSGGGKSTMVHLALRFYDPTAGRITFDGVDLKQLNLRDVHRYMGVVSQETQIFAQDILYNVRYGVGDDAEYTDEDVIAACKAASAHDFIVGLGPEGYRTRVGERGVRLSGGQKQRIAIARLLLRKPRMLLLDEATSALDAESEASVQGALDALTSSRNFTILLVAHRLSTVINADKIAVVDSGCIAEQGPHEELLAQGGIYARLVSKQLAKRANLIEDGTGASAGAGTDDVVDALAE</sequence>
<evidence type="ECO:0000256" key="1">
    <source>
        <dbReference type="ARBA" id="ARBA00004141"/>
    </source>
</evidence>
<evidence type="ECO:0000259" key="8">
    <source>
        <dbReference type="PROSITE" id="PS50893"/>
    </source>
</evidence>
<dbReference type="CDD" id="cd18572">
    <property type="entry name" value="ABC_6TM_TAP"/>
    <property type="match status" value="1"/>
</dbReference>
<dbReference type="Gene3D" id="3.40.50.300">
    <property type="entry name" value="P-loop containing nucleotide triphosphate hydrolases"/>
    <property type="match status" value="1"/>
</dbReference>
<dbReference type="InterPro" id="IPR017871">
    <property type="entry name" value="ABC_transporter-like_CS"/>
</dbReference>
<reference evidence="10" key="1">
    <citation type="submission" date="2021-01" db="EMBL/GenBank/DDBJ databases">
        <authorList>
            <person name="Corre E."/>
            <person name="Pelletier E."/>
            <person name="Niang G."/>
            <person name="Scheremetjew M."/>
            <person name="Finn R."/>
            <person name="Kale V."/>
            <person name="Holt S."/>
            <person name="Cochrane G."/>
            <person name="Meng A."/>
            <person name="Brown T."/>
            <person name="Cohen L."/>
        </authorList>
    </citation>
    <scope>NUCLEOTIDE SEQUENCE</scope>
    <source>
        <strain evidence="10">CCMP1413</strain>
    </source>
</reference>
<feature type="non-terminal residue" evidence="10">
    <location>
        <position position="551"/>
    </location>
</feature>
<keyword evidence="4" id="KW-0547">Nucleotide-binding</keyword>
<name>A0A7R9TGT2_9VIRI</name>